<dbReference type="OrthoDB" id="9795247at2"/>
<evidence type="ECO:0000313" key="3">
    <source>
        <dbReference type="Proteomes" id="UP000298484"/>
    </source>
</evidence>
<evidence type="ECO:0000313" key="2">
    <source>
        <dbReference type="EMBL" id="TFJ93208.1"/>
    </source>
</evidence>
<protein>
    <submittedName>
        <fullName evidence="2">ROK family protein</fullName>
    </submittedName>
</protein>
<keyword evidence="3" id="KW-1185">Reference proteome</keyword>
<dbReference type="CDD" id="cd24152">
    <property type="entry name" value="ASKHA_NBD_ROK-like"/>
    <property type="match status" value="1"/>
</dbReference>
<dbReference type="EMBL" id="SRHY01000009">
    <property type="protein sequence ID" value="TFJ93208.1"/>
    <property type="molecule type" value="Genomic_DNA"/>
</dbReference>
<name>A0A4Y9ABB4_9BACI</name>
<dbReference type="RefSeq" id="WP_135109749.1">
    <property type="nucleotide sequence ID" value="NZ_SRHY01000009.1"/>
</dbReference>
<dbReference type="Gene3D" id="3.30.420.40">
    <property type="match status" value="2"/>
</dbReference>
<comment type="similarity">
    <text evidence="1">Belongs to the ROK (NagC/XylR) family.</text>
</comment>
<dbReference type="InterPro" id="IPR000600">
    <property type="entry name" value="ROK"/>
</dbReference>
<proteinExistence type="inferred from homology"/>
<dbReference type="SUPFAM" id="SSF53067">
    <property type="entry name" value="Actin-like ATPase domain"/>
    <property type="match status" value="1"/>
</dbReference>
<evidence type="ECO:0000256" key="1">
    <source>
        <dbReference type="ARBA" id="ARBA00006479"/>
    </source>
</evidence>
<accession>A0A4Y9ABB4</accession>
<dbReference type="AlphaFoldDB" id="A0A4Y9ABB4"/>
<dbReference type="InterPro" id="IPR043129">
    <property type="entry name" value="ATPase_NBD"/>
</dbReference>
<reference evidence="2 3" key="1">
    <citation type="submission" date="2019-03" db="EMBL/GenBank/DDBJ databases">
        <title>Genome sequence of Lentibacillus salicampi ATCC BAA-719.</title>
        <authorList>
            <person name="Maclea K.S."/>
            <person name="Simoes Junior M."/>
        </authorList>
    </citation>
    <scope>NUCLEOTIDE SEQUENCE [LARGE SCALE GENOMIC DNA]</scope>
    <source>
        <strain evidence="2 3">ATCC BAA-719</strain>
    </source>
</reference>
<dbReference type="Pfam" id="PF00480">
    <property type="entry name" value="ROK"/>
    <property type="match status" value="1"/>
</dbReference>
<gene>
    <name evidence="2" type="ORF">E4U82_08375</name>
</gene>
<sequence>MMNGYLAIDIGGTFIKSGIVNEAASISKLNKTKTPETLEGLLDAIDRLRETHCEVRGVAVSCPGAVSESGEINGTSALPYLHGPNIKQQIEDRTGLPVFMENDANCVGYAEIWKGKAQGNKDALILVIGTGVGGALIKNGTVHKGANLHGGEFGYMLIPADSPSGYKTLSDTGATGALINQVALRKQYSTVELTGEAIFINAEKGDKVCQQAISDFYRSLALGIYNLQYMYDPEVILIGGGISARDDLIANINSKLEDILSGLPGSTVKPNVETCEFRQHANLLGAVFGYMRNISPVSN</sequence>
<comment type="caution">
    <text evidence="2">The sequence shown here is derived from an EMBL/GenBank/DDBJ whole genome shotgun (WGS) entry which is preliminary data.</text>
</comment>
<dbReference type="Proteomes" id="UP000298484">
    <property type="component" value="Unassembled WGS sequence"/>
</dbReference>
<dbReference type="PANTHER" id="PTHR18964">
    <property type="entry name" value="ROK (REPRESSOR, ORF, KINASE) FAMILY"/>
    <property type="match status" value="1"/>
</dbReference>
<dbReference type="PANTHER" id="PTHR18964:SF170">
    <property type="entry name" value="SUGAR KINASE"/>
    <property type="match status" value="1"/>
</dbReference>
<organism evidence="2 3">
    <name type="scientific">Lentibacillus salicampi</name>
    <dbReference type="NCBI Taxonomy" id="175306"/>
    <lineage>
        <taxon>Bacteria</taxon>
        <taxon>Bacillati</taxon>
        <taxon>Bacillota</taxon>
        <taxon>Bacilli</taxon>
        <taxon>Bacillales</taxon>
        <taxon>Bacillaceae</taxon>
        <taxon>Lentibacillus</taxon>
    </lineage>
</organism>